<gene>
    <name evidence="7" type="ORF">V1264_020210</name>
</gene>
<evidence type="ECO:0000256" key="3">
    <source>
        <dbReference type="ARBA" id="ARBA00035306"/>
    </source>
</evidence>
<dbReference type="EMBL" id="JBAMIC010000010">
    <property type="protein sequence ID" value="KAK7101899.1"/>
    <property type="molecule type" value="Genomic_DNA"/>
</dbReference>
<dbReference type="PANTHER" id="PTHR21314">
    <property type="entry name" value="QUEUOSINE 5'-PHOSPHATE N-GLYCOSYLASE_HYDROLASE-RELATED"/>
    <property type="match status" value="1"/>
</dbReference>
<protein>
    <recommendedName>
        <fullName evidence="3 6">Queuosine 5'-phosphate N-glycosylase/hydrolase</fullName>
        <ecNumber evidence="6">3.2.2.-</ecNumber>
    </recommendedName>
    <alternativeName>
        <fullName evidence="4 6">Queuosine-nucleotide N-glycosylase/hydrolase</fullName>
    </alternativeName>
</protein>
<comment type="similarity">
    <text evidence="2 6">Belongs to the QNG1 protein family.</text>
</comment>
<evidence type="ECO:0000256" key="1">
    <source>
        <dbReference type="ARBA" id="ARBA00022801"/>
    </source>
</evidence>
<dbReference type="InterPro" id="IPR019438">
    <property type="entry name" value="Q_salvage"/>
</dbReference>
<comment type="caution">
    <text evidence="7">The sequence shown here is derived from an EMBL/GenBank/DDBJ whole genome shotgun (WGS) entry which is preliminary data.</text>
</comment>
<proteinExistence type="inferred from homology"/>
<dbReference type="GO" id="GO:0006400">
    <property type="term" value="P:tRNA modification"/>
    <property type="evidence" value="ECO:0007669"/>
    <property type="project" value="TreeGrafter"/>
</dbReference>
<name>A0AAN9GBV6_9CAEN</name>
<accession>A0AAN9GBV6</accession>
<evidence type="ECO:0000313" key="8">
    <source>
        <dbReference type="Proteomes" id="UP001374579"/>
    </source>
</evidence>
<reference evidence="7 8" key="1">
    <citation type="submission" date="2024-02" db="EMBL/GenBank/DDBJ databases">
        <title>Chromosome-scale genome assembly of the rough periwinkle Littorina saxatilis.</title>
        <authorList>
            <person name="De Jode A."/>
            <person name="Faria R."/>
            <person name="Formenti G."/>
            <person name="Sims Y."/>
            <person name="Smith T.P."/>
            <person name="Tracey A."/>
            <person name="Wood J.M.D."/>
            <person name="Zagrodzka Z.B."/>
            <person name="Johannesson K."/>
            <person name="Butlin R.K."/>
            <person name="Leder E.H."/>
        </authorList>
    </citation>
    <scope>NUCLEOTIDE SEQUENCE [LARGE SCALE GENOMIC DNA]</scope>
    <source>
        <strain evidence="7">Snail1</strain>
        <tissue evidence="7">Muscle</tissue>
    </source>
</reference>
<evidence type="ECO:0000256" key="4">
    <source>
        <dbReference type="ARBA" id="ARBA00035393"/>
    </source>
</evidence>
<sequence>MLNERGKSSLFDSDYLPSRQLLLSASLSACVVCFSICSKMDGVTLPRESGRIITETAKDVFIDQDGIAKVAQVIVDKVKKKEFDVKTWKEHPLNPKTSDKAAVDWVFLADTLNFSFWSEDERKKYMVKYKGGEHTGYWSLCAAMNRAIDEGIPIMDPNYYATISHNDFMKVFRSDSDHDIPLIDKRIEIMQEAGKVLLKKYTGSFVNCIEECDKSAQKLLQLIVRDFPSYRDVVSYNGKQLGILKRAQILIADVWGACEGKGLGEFTDIDTITMFADYRIPQALVYFGAMKYSESLMEKLKKDTRMENGDRLEVEIRGVSIWVTELIRDEVVKMLKADPETKDVNVNAVLIDHYLWDYRRDHATDMADIPFHKVRCIYY</sequence>
<dbReference type="Pfam" id="PF10343">
    <property type="entry name" value="Q_salvage"/>
    <property type="match status" value="1"/>
</dbReference>
<comment type="catalytic activity">
    <reaction evidence="5 6">
        <text>queuosine 5'-phosphate + H2O = queuine + D-ribose 5-phosphate</text>
        <dbReference type="Rhea" id="RHEA:75387"/>
        <dbReference type="ChEBI" id="CHEBI:15377"/>
        <dbReference type="ChEBI" id="CHEBI:17433"/>
        <dbReference type="ChEBI" id="CHEBI:78346"/>
        <dbReference type="ChEBI" id="CHEBI:194371"/>
    </reaction>
    <physiologicalReaction direction="left-to-right" evidence="5 6">
        <dbReference type="Rhea" id="RHEA:75388"/>
    </physiologicalReaction>
</comment>
<evidence type="ECO:0000313" key="7">
    <source>
        <dbReference type="EMBL" id="KAK7101899.1"/>
    </source>
</evidence>
<dbReference type="Proteomes" id="UP001374579">
    <property type="component" value="Unassembled WGS sequence"/>
</dbReference>
<comment type="function">
    <text evidence="6">Catalyzes the hydrolysis of queuosine 5'-phosphate, releasing the nucleobase queuine (q). Is required for salvage of queuine from exogenous queuosine (Q) that is imported and then converted to queuosine 5'-phosphate intracellularly.</text>
</comment>
<dbReference type="PANTHER" id="PTHR21314:SF0">
    <property type="entry name" value="QUEUOSINE 5'-PHOSPHATE N-GLYCOSYLASE_HYDROLASE"/>
    <property type="match status" value="1"/>
</dbReference>
<dbReference type="GO" id="GO:0016787">
    <property type="term" value="F:hydrolase activity"/>
    <property type="evidence" value="ECO:0007669"/>
    <property type="project" value="UniProtKB-KW"/>
</dbReference>
<evidence type="ECO:0000256" key="2">
    <source>
        <dbReference type="ARBA" id="ARBA00035119"/>
    </source>
</evidence>
<keyword evidence="8" id="KW-1185">Reference proteome</keyword>
<dbReference type="AlphaFoldDB" id="A0AAN9GBV6"/>
<dbReference type="PROSITE" id="PS51257">
    <property type="entry name" value="PROKAR_LIPOPROTEIN"/>
    <property type="match status" value="1"/>
</dbReference>
<dbReference type="EC" id="3.2.2.-" evidence="6"/>
<evidence type="ECO:0000256" key="5">
    <source>
        <dbReference type="ARBA" id="ARBA00048204"/>
    </source>
</evidence>
<evidence type="ECO:0000256" key="6">
    <source>
        <dbReference type="RuleBase" id="RU365002"/>
    </source>
</evidence>
<organism evidence="7 8">
    <name type="scientific">Littorina saxatilis</name>
    <dbReference type="NCBI Taxonomy" id="31220"/>
    <lineage>
        <taxon>Eukaryota</taxon>
        <taxon>Metazoa</taxon>
        <taxon>Spiralia</taxon>
        <taxon>Lophotrochozoa</taxon>
        <taxon>Mollusca</taxon>
        <taxon>Gastropoda</taxon>
        <taxon>Caenogastropoda</taxon>
        <taxon>Littorinimorpha</taxon>
        <taxon>Littorinoidea</taxon>
        <taxon>Littorinidae</taxon>
        <taxon>Littorina</taxon>
    </lineage>
</organism>
<keyword evidence="1 6" id="KW-0378">Hydrolase</keyword>